<dbReference type="GeneID" id="54363314"/>
<accession>A0A6J3LX11</accession>
<evidence type="ECO:0000313" key="1">
    <source>
        <dbReference type="Proteomes" id="UP000504637"/>
    </source>
</evidence>
<dbReference type="Proteomes" id="UP000504637">
    <property type="component" value="Unplaced"/>
</dbReference>
<sequence length="59" mass="6560">MKRPWAATERARWGCLLVGFGPVGGNVTGEAYLYLNDTAHREKVTWRYSLSACDDEGIA</sequence>
<dbReference type="RefSeq" id="XP_033457327.1">
    <property type="nucleotide sequence ID" value="XM_033605514.1"/>
</dbReference>
<reference evidence="2" key="2">
    <citation type="submission" date="2020-04" db="EMBL/GenBank/DDBJ databases">
        <authorList>
            <consortium name="NCBI Genome Project"/>
        </authorList>
    </citation>
    <scope>NUCLEOTIDE SEQUENCE</scope>
    <source>
        <strain evidence="2">CBS 342.82</strain>
    </source>
</reference>
<keyword evidence="1" id="KW-1185">Reference proteome</keyword>
<protein>
    <submittedName>
        <fullName evidence="2">Uncharacterized protein</fullName>
    </submittedName>
</protein>
<proteinExistence type="predicted"/>
<evidence type="ECO:0000313" key="2">
    <source>
        <dbReference type="RefSeq" id="XP_033457327.1"/>
    </source>
</evidence>
<organism evidence="2">
    <name type="scientific">Dissoconium aciculare CBS 342.82</name>
    <dbReference type="NCBI Taxonomy" id="1314786"/>
    <lineage>
        <taxon>Eukaryota</taxon>
        <taxon>Fungi</taxon>
        <taxon>Dikarya</taxon>
        <taxon>Ascomycota</taxon>
        <taxon>Pezizomycotina</taxon>
        <taxon>Dothideomycetes</taxon>
        <taxon>Dothideomycetidae</taxon>
        <taxon>Mycosphaerellales</taxon>
        <taxon>Dissoconiaceae</taxon>
        <taxon>Dissoconium</taxon>
    </lineage>
</organism>
<dbReference type="AlphaFoldDB" id="A0A6J3LX11"/>
<gene>
    <name evidence="2" type="ORF">K489DRAFT_383086</name>
</gene>
<name>A0A6J3LX11_9PEZI</name>
<reference evidence="2" key="1">
    <citation type="submission" date="2020-01" db="EMBL/GenBank/DDBJ databases">
        <authorList>
            <consortium name="DOE Joint Genome Institute"/>
            <person name="Haridas S."/>
            <person name="Albert R."/>
            <person name="Binder M."/>
            <person name="Bloem J."/>
            <person name="Labutti K."/>
            <person name="Salamov A."/>
            <person name="Andreopoulos B."/>
            <person name="Baker S.E."/>
            <person name="Barry K."/>
            <person name="Bills G."/>
            <person name="Bluhm B.H."/>
            <person name="Cannon C."/>
            <person name="Castanera R."/>
            <person name="Culley D.E."/>
            <person name="Daum C."/>
            <person name="Ezra D."/>
            <person name="Gonzalez J.B."/>
            <person name="Henrissat B."/>
            <person name="Kuo A."/>
            <person name="Liang C."/>
            <person name="Lipzen A."/>
            <person name="Lutzoni F."/>
            <person name="Magnuson J."/>
            <person name="Mondo S."/>
            <person name="Nolan M."/>
            <person name="Ohm R."/>
            <person name="Pangilinan J."/>
            <person name="Park H.-J."/>
            <person name="Ramirez L."/>
            <person name="Alfaro M."/>
            <person name="Sun H."/>
            <person name="Tritt A."/>
            <person name="Yoshinaga Y."/>
            <person name="Zwiers L.-H."/>
            <person name="Turgeon B.G."/>
            <person name="Goodwin S.B."/>
            <person name="Spatafora J.W."/>
            <person name="Crous P.W."/>
            <person name="Grigoriev I.V."/>
        </authorList>
    </citation>
    <scope>NUCLEOTIDE SEQUENCE</scope>
    <source>
        <strain evidence="2">CBS 342.82</strain>
    </source>
</reference>
<reference evidence="2" key="3">
    <citation type="submission" date="2025-08" db="UniProtKB">
        <authorList>
            <consortium name="RefSeq"/>
        </authorList>
    </citation>
    <scope>IDENTIFICATION</scope>
    <source>
        <strain evidence="2">CBS 342.82</strain>
    </source>
</reference>